<evidence type="ECO:0000256" key="1">
    <source>
        <dbReference type="ARBA" id="ARBA00004571"/>
    </source>
</evidence>
<keyword evidence="5 9" id="KW-0798">TonB box</keyword>
<organism evidence="12 13">
    <name type="scientific">Fulvivirga lutea</name>
    <dbReference type="NCBI Taxonomy" id="2810512"/>
    <lineage>
        <taxon>Bacteria</taxon>
        <taxon>Pseudomonadati</taxon>
        <taxon>Bacteroidota</taxon>
        <taxon>Cytophagia</taxon>
        <taxon>Cytophagales</taxon>
        <taxon>Fulvivirgaceae</taxon>
        <taxon>Fulvivirga</taxon>
    </lineage>
</organism>
<comment type="subcellular location">
    <subcellularLocation>
        <location evidence="1 8">Cell outer membrane</location>
        <topology evidence="1 8">Multi-pass membrane protein</topology>
    </subcellularLocation>
</comment>
<evidence type="ECO:0000256" key="6">
    <source>
        <dbReference type="ARBA" id="ARBA00023136"/>
    </source>
</evidence>
<feature type="domain" description="TonB-dependent receptor-like beta-barrel" evidence="10">
    <location>
        <begin position="310"/>
        <end position="767"/>
    </location>
</feature>
<dbReference type="Proteomes" id="UP000662783">
    <property type="component" value="Chromosome"/>
</dbReference>
<dbReference type="InterPro" id="IPR037066">
    <property type="entry name" value="Plug_dom_sf"/>
</dbReference>
<keyword evidence="12" id="KW-0675">Receptor</keyword>
<dbReference type="Gene3D" id="2.40.170.20">
    <property type="entry name" value="TonB-dependent receptor, beta-barrel domain"/>
    <property type="match status" value="1"/>
</dbReference>
<dbReference type="Pfam" id="PF07715">
    <property type="entry name" value="Plug"/>
    <property type="match status" value="1"/>
</dbReference>
<evidence type="ECO:0000256" key="3">
    <source>
        <dbReference type="ARBA" id="ARBA00022452"/>
    </source>
</evidence>
<keyword evidence="2 8" id="KW-0813">Transport</keyword>
<dbReference type="KEGG" id="fuv:JR347_11320"/>
<keyword evidence="3 8" id="KW-1134">Transmembrane beta strand</keyword>
<name>A0A974ZZJ8_9BACT</name>
<evidence type="ECO:0000256" key="8">
    <source>
        <dbReference type="PROSITE-ProRule" id="PRU01360"/>
    </source>
</evidence>
<dbReference type="InterPro" id="IPR000531">
    <property type="entry name" value="Beta-barrel_TonB"/>
</dbReference>
<dbReference type="RefSeq" id="WP_205720718.1">
    <property type="nucleotide sequence ID" value="NZ_CP070608.1"/>
</dbReference>
<dbReference type="InterPro" id="IPR036942">
    <property type="entry name" value="Beta-barrel_TonB_sf"/>
</dbReference>
<evidence type="ECO:0000256" key="9">
    <source>
        <dbReference type="RuleBase" id="RU003357"/>
    </source>
</evidence>
<evidence type="ECO:0000256" key="2">
    <source>
        <dbReference type="ARBA" id="ARBA00022448"/>
    </source>
</evidence>
<dbReference type="InterPro" id="IPR008969">
    <property type="entry name" value="CarboxyPept-like_regulatory"/>
</dbReference>
<dbReference type="SUPFAM" id="SSF49464">
    <property type="entry name" value="Carboxypeptidase regulatory domain-like"/>
    <property type="match status" value="1"/>
</dbReference>
<dbReference type="GO" id="GO:0033214">
    <property type="term" value="P:siderophore-iron import into cell"/>
    <property type="evidence" value="ECO:0007669"/>
    <property type="project" value="TreeGrafter"/>
</dbReference>
<evidence type="ECO:0000256" key="5">
    <source>
        <dbReference type="ARBA" id="ARBA00023077"/>
    </source>
</evidence>
<dbReference type="SUPFAM" id="SSF56935">
    <property type="entry name" value="Porins"/>
    <property type="match status" value="1"/>
</dbReference>
<evidence type="ECO:0000259" key="10">
    <source>
        <dbReference type="Pfam" id="PF00593"/>
    </source>
</evidence>
<dbReference type="EMBL" id="CP070608">
    <property type="protein sequence ID" value="QSE96201.1"/>
    <property type="molecule type" value="Genomic_DNA"/>
</dbReference>
<keyword evidence="4 8" id="KW-0812">Transmembrane</keyword>
<gene>
    <name evidence="12" type="ORF">JR347_11320</name>
</gene>
<evidence type="ECO:0000259" key="11">
    <source>
        <dbReference type="Pfam" id="PF07715"/>
    </source>
</evidence>
<evidence type="ECO:0000256" key="7">
    <source>
        <dbReference type="ARBA" id="ARBA00023237"/>
    </source>
</evidence>
<reference evidence="12" key="1">
    <citation type="submission" date="2021-02" db="EMBL/GenBank/DDBJ databases">
        <title>Fulvivirga sp. S481 isolated from sea water.</title>
        <authorList>
            <person name="Bae S.S."/>
            <person name="Baek K."/>
        </authorList>
    </citation>
    <scope>NUCLEOTIDE SEQUENCE</scope>
    <source>
        <strain evidence="12">S481</strain>
    </source>
</reference>
<dbReference type="AlphaFoldDB" id="A0A974ZZJ8"/>
<dbReference type="Pfam" id="PF00593">
    <property type="entry name" value="TonB_dep_Rec_b-barrel"/>
    <property type="match status" value="1"/>
</dbReference>
<feature type="domain" description="TonB-dependent receptor plug" evidence="11">
    <location>
        <begin position="149"/>
        <end position="234"/>
    </location>
</feature>
<dbReference type="InterPro" id="IPR039426">
    <property type="entry name" value="TonB-dep_rcpt-like"/>
</dbReference>
<dbReference type="GO" id="GO:0009279">
    <property type="term" value="C:cell outer membrane"/>
    <property type="evidence" value="ECO:0007669"/>
    <property type="project" value="UniProtKB-SubCell"/>
</dbReference>
<comment type="similarity">
    <text evidence="8 9">Belongs to the TonB-dependent receptor family.</text>
</comment>
<dbReference type="Gene3D" id="2.60.40.1120">
    <property type="entry name" value="Carboxypeptidase-like, regulatory domain"/>
    <property type="match status" value="1"/>
</dbReference>
<dbReference type="PANTHER" id="PTHR30442:SF0">
    <property type="entry name" value="FE(3+) DICITRATE TRANSPORT PROTEIN FECA"/>
    <property type="match status" value="1"/>
</dbReference>
<protein>
    <submittedName>
        <fullName evidence="12">TonB-dependent receptor</fullName>
    </submittedName>
</protein>
<dbReference type="PROSITE" id="PS52016">
    <property type="entry name" value="TONB_DEPENDENT_REC_3"/>
    <property type="match status" value="1"/>
</dbReference>
<proteinExistence type="inferred from homology"/>
<evidence type="ECO:0000256" key="4">
    <source>
        <dbReference type="ARBA" id="ARBA00022692"/>
    </source>
</evidence>
<evidence type="ECO:0000313" key="12">
    <source>
        <dbReference type="EMBL" id="QSE96201.1"/>
    </source>
</evidence>
<dbReference type="Pfam" id="PF13715">
    <property type="entry name" value="CarbopepD_reg_2"/>
    <property type="match status" value="1"/>
</dbReference>
<accession>A0A974ZZJ8</accession>
<dbReference type="PANTHER" id="PTHR30442">
    <property type="entry name" value="IRON III DICITRATE TRANSPORT PROTEIN FECA"/>
    <property type="match status" value="1"/>
</dbReference>
<keyword evidence="6 8" id="KW-0472">Membrane</keyword>
<dbReference type="Gene3D" id="2.170.130.10">
    <property type="entry name" value="TonB-dependent receptor, plug domain"/>
    <property type="match status" value="1"/>
</dbReference>
<keyword evidence="13" id="KW-1185">Reference proteome</keyword>
<sequence length="804" mass="90827">MKKCLITILILFQTLLSYSEHYLITGKVANELTSEPFEGATVFVRSLNINTETDSQGNYSLKLPEGTYVLEAFSLGMAIASKSVTANQNMVVNFYLSELAGNLQEVEVRDSRQSLAGISRLQAVENFGIYEAKKNELIILNDFAANKVNNNARQIFAKVPGLNIWESDFAGLQLDIAARGLGPGRTANFNTRQNGYDMSADALGYPESYYLPAMQAVERIEIVRGAASLQYGTQFGGMLNFRLKEAPNVPFEMNVEQAIGSFGMVSSFASVGGKLNKLDYYGYYQYREGDGWRENSEFEAHTAFAKLGWQANDRLKFGIEHSFLSYKAQQPGGLTDEHFNNGNLEESLRSRNWFRVSWNLLAATLEYRFNERTQFNLKTFGLFSQRDALGNLEQIGVPDNPNESRTLISDKFNNQGSEMRLVHRYAVGNKNSAIVVGARYYNGLTDRKQGDAITNDGSDFEFLTPEDPEEFDYEFPSQNYAFFAENLIDLTSRLSLTSGFRLEHIRTDAEGTWNLNRYDFAGNLISSTENEDASSEVRTFPLFGVGLSYYINDNLSFYSNISQNFRSITFSDLRVVNPNFQLDSLITDERGYNVDLGIRGRLATWLNVDISAFLMRYNDRIGLYELPGSTTLFRTNIGDSRHIGLETFSEVDIWRLAGKNSRKSGLGLFLNMSITEAYYINSDITSIRNRRVEYVPEVMLRTGLNYRYKGLKATYQFSYLGQQFSDATNSTFNPNALTGIIPSYQVMDASVEYNFNQFKCTAGVNNILDEKYFTRRAESYPGPGIIPATPRSFYFSLGFKLDSK</sequence>
<dbReference type="InterPro" id="IPR012910">
    <property type="entry name" value="Plug_dom"/>
</dbReference>
<keyword evidence="7 8" id="KW-0998">Cell outer membrane</keyword>
<evidence type="ECO:0000313" key="13">
    <source>
        <dbReference type="Proteomes" id="UP000662783"/>
    </source>
</evidence>